<dbReference type="EMBL" id="AP022873">
    <property type="protein sequence ID" value="BCB96157.1"/>
    <property type="molecule type" value="Genomic_DNA"/>
</dbReference>
<keyword evidence="3" id="KW-1185">Reference proteome</keyword>
<proteinExistence type="predicted"/>
<evidence type="ECO:0000313" key="2">
    <source>
        <dbReference type="EMBL" id="BCB96157.1"/>
    </source>
</evidence>
<accession>A0A7G1H356</accession>
<protein>
    <recommendedName>
        <fullName evidence="1">KAP NTPase domain-containing protein</fullName>
    </recommendedName>
</protein>
<name>A0A7G1H356_9BACT</name>
<dbReference type="RefSeq" id="WP_203473598.1">
    <property type="nucleotide sequence ID" value="NZ_AP022873.1"/>
</dbReference>
<dbReference type="Gene3D" id="3.40.50.300">
    <property type="entry name" value="P-loop containing nucleotide triphosphate hydrolases"/>
    <property type="match status" value="1"/>
</dbReference>
<dbReference type="InterPro" id="IPR011646">
    <property type="entry name" value="KAP_P-loop"/>
</dbReference>
<dbReference type="InterPro" id="IPR016024">
    <property type="entry name" value="ARM-type_fold"/>
</dbReference>
<gene>
    <name evidence="2" type="ORF">JZK55_10790</name>
</gene>
<sequence>MEMSYIPDEPINLFENDLLATSAYVEALEEILKDCPTPYTIGIFGSWGSGKSSILKTIQHKYNTGNKKEIMFFIYDAWKYSKDDFRRSFILELCNFMMLKKEKEKIFEALYGTTSTTKEFGIAKIITYKTSQSTTFTPIIQPELFEEKFKDILNILKNNGCNKFIIAIDNIDRCHKEQAFEILLTVKNFLELEGVIFLIPIDEKGLRKYLQMSHQDANEFLRKLFNTHIQIRSFSDNELFDYGIKLIEKYGIKLPQKETVISLISQEYSKNPRRIIQFLNTLQTEYYLAQIQERKGYIPQGAITKNIDMLVKLLIIREEYPEIYEITQDDKNLIKEISEAILTHRFEKEENLWVYKDKDLTLTEEQYRFFMRTANIVMEPNELEPFFVNRDVFRDLPDEIYTLVISQDWENLKKLVDKGEITLAKLIDYINDKINEDVIKRKLYSTSGYNLLSLLCKILAEKGQEISGIPQYIKSALGINELYENVFNFPQKEFNYSMKWFKEKEINTPVERVINILNQLSLDKITKNGQIIQFFKEFITTFKEERETLSQIKTKFSELLSQNFALYSEFEEIIKDELIKYLLDDDFAAKLIPSLQQDYNKNQTKEKVKVLKALHMNGVLKGKTVNTYIDKVISLIGNLPSHLNWDFFRFWLEGIQGFVEELSEQTTINNLFNLLNQNYDFIHQQFSYRQLSEVNINVYKAYVSVVGELYLVTNNSTQRQRIITWLNNFLSQSVQISPDAVFPHLIKIYHKIIKNTDEWPFAQNIIDLLITQTNIDLKNPLADTVNLMLGRNKQLNVLTEQLIEKIIDHYFDLFFRGEQKAENWILQIINFVTDKIFDYIVSIHYPEQLNKLKSIINNIIKIKGFDALYPKLRALLASDDKEEQITAINILSGIKEKVPSDKVEMIYQLLSEIDDKNISEDEHNKLTDLKTHLEQRQKEAL</sequence>
<dbReference type="SUPFAM" id="SSF52540">
    <property type="entry name" value="P-loop containing nucleoside triphosphate hydrolases"/>
    <property type="match status" value="1"/>
</dbReference>
<organism evidence="2 3">
    <name type="scientific">Dissulfurispira thermophila</name>
    <dbReference type="NCBI Taxonomy" id="2715679"/>
    <lineage>
        <taxon>Bacteria</taxon>
        <taxon>Pseudomonadati</taxon>
        <taxon>Nitrospirota</taxon>
        <taxon>Thermodesulfovibrionia</taxon>
        <taxon>Thermodesulfovibrionales</taxon>
        <taxon>Dissulfurispiraceae</taxon>
        <taxon>Dissulfurispira</taxon>
    </lineage>
</organism>
<reference evidence="2 3" key="1">
    <citation type="submission" date="2020-03" db="EMBL/GenBank/DDBJ databases">
        <title>Complete genome sequences of two sulfur-disproportionating bacterial strains T55J and Mzg5.</title>
        <authorList>
            <person name="Umezawa K."/>
            <person name="Kojima H."/>
            <person name="Kato Y."/>
            <person name="Fukui M."/>
        </authorList>
    </citation>
    <scope>NUCLEOTIDE SEQUENCE [LARGE SCALE GENOMIC DNA]</scope>
    <source>
        <strain evidence="2 3">T55J</strain>
    </source>
</reference>
<dbReference type="Proteomes" id="UP000516360">
    <property type="component" value="Chromosome"/>
</dbReference>
<dbReference type="Pfam" id="PF07693">
    <property type="entry name" value="KAP_NTPase"/>
    <property type="match status" value="1"/>
</dbReference>
<feature type="domain" description="KAP NTPase" evidence="1">
    <location>
        <begin position="23"/>
        <end position="287"/>
    </location>
</feature>
<dbReference type="SUPFAM" id="SSF48371">
    <property type="entry name" value="ARM repeat"/>
    <property type="match status" value="1"/>
</dbReference>
<evidence type="ECO:0000313" key="3">
    <source>
        <dbReference type="Proteomes" id="UP000516360"/>
    </source>
</evidence>
<dbReference type="KEGG" id="dtp:JZK55_10790"/>
<dbReference type="AlphaFoldDB" id="A0A7G1H356"/>
<evidence type="ECO:0000259" key="1">
    <source>
        <dbReference type="Pfam" id="PF07693"/>
    </source>
</evidence>
<dbReference type="InterPro" id="IPR027417">
    <property type="entry name" value="P-loop_NTPase"/>
</dbReference>